<dbReference type="InterPro" id="IPR035986">
    <property type="entry name" value="PKD_dom_sf"/>
</dbReference>
<dbReference type="PANTHER" id="PTHR19328:SF75">
    <property type="entry name" value="ALDOSE SUGAR DEHYDROGENASE YLII"/>
    <property type="match status" value="1"/>
</dbReference>
<dbReference type="AlphaFoldDB" id="A0A6G7YI33"/>
<dbReference type="Pfam" id="PF07995">
    <property type="entry name" value="GSDH"/>
    <property type="match status" value="1"/>
</dbReference>
<dbReference type="InterPro" id="IPR008979">
    <property type="entry name" value="Galactose-bd-like_sf"/>
</dbReference>
<protein>
    <submittedName>
        <fullName evidence="6">DUF1080 domain-containing protein</fullName>
    </submittedName>
</protein>
<evidence type="ECO:0000259" key="4">
    <source>
        <dbReference type="PROSITE" id="PS50093"/>
    </source>
</evidence>
<dbReference type="Pfam" id="PF06439">
    <property type="entry name" value="3keto-disac_hyd"/>
    <property type="match status" value="1"/>
</dbReference>
<dbReference type="PROSITE" id="PS51175">
    <property type="entry name" value="CBM6"/>
    <property type="match status" value="1"/>
</dbReference>
<dbReference type="SUPFAM" id="SSF49299">
    <property type="entry name" value="PKD domain"/>
    <property type="match status" value="1"/>
</dbReference>
<dbReference type="CDD" id="cd00146">
    <property type="entry name" value="PKD"/>
    <property type="match status" value="1"/>
</dbReference>
<feature type="compositionally biased region" description="Low complexity" evidence="2">
    <location>
        <begin position="1062"/>
        <end position="1072"/>
    </location>
</feature>
<feature type="domain" description="PKD" evidence="4">
    <location>
        <begin position="524"/>
        <end position="607"/>
    </location>
</feature>
<dbReference type="Pfam" id="PF03422">
    <property type="entry name" value="CBM_6"/>
    <property type="match status" value="1"/>
</dbReference>
<dbReference type="InterPro" id="IPR011042">
    <property type="entry name" value="6-blade_b-propeller_TolB-like"/>
</dbReference>
<feature type="signal peptide" evidence="3">
    <location>
        <begin position="1"/>
        <end position="23"/>
    </location>
</feature>
<dbReference type="InterPro" id="IPR012938">
    <property type="entry name" value="Glc/Sorbosone_DH"/>
</dbReference>
<dbReference type="GO" id="GO:0016787">
    <property type="term" value="F:hydrolase activity"/>
    <property type="evidence" value="ECO:0007669"/>
    <property type="project" value="InterPro"/>
</dbReference>
<evidence type="ECO:0000313" key="6">
    <source>
        <dbReference type="EMBL" id="QIK76298.1"/>
    </source>
</evidence>
<evidence type="ECO:0000259" key="5">
    <source>
        <dbReference type="PROSITE" id="PS51175"/>
    </source>
</evidence>
<keyword evidence="1 3" id="KW-0732">Signal</keyword>
<dbReference type="Gene3D" id="2.60.120.260">
    <property type="entry name" value="Galactose-binding domain-like"/>
    <property type="match status" value="1"/>
</dbReference>
<gene>
    <name evidence="6" type="ORF">G7071_13565</name>
</gene>
<dbReference type="SMART" id="SM00089">
    <property type="entry name" value="PKD"/>
    <property type="match status" value="1"/>
</dbReference>
<dbReference type="KEGG" id="npi:G7071_13565"/>
<dbReference type="SMART" id="SM00606">
    <property type="entry name" value="CBD_IV"/>
    <property type="match status" value="1"/>
</dbReference>
<feature type="chain" id="PRO_5039685191" evidence="3">
    <location>
        <begin position="24"/>
        <end position="1249"/>
    </location>
</feature>
<dbReference type="Gene3D" id="2.60.120.560">
    <property type="entry name" value="Exo-inulinase, domain 1"/>
    <property type="match status" value="1"/>
</dbReference>
<evidence type="ECO:0000256" key="2">
    <source>
        <dbReference type="SAM" id="MobiDB-lite"/>
    </source>
</evidence>
<dbReference type="Gene3D" id="2.120.10.30">
    <property type="entry name" value="TolB, C-terminal domain"/>
    <property type="match status" value="1"/>
</dbReference>
<evidence type="ECO:0000256" key="1">
    <source>
        <dbReference type="ARBA" id="ARBA00022729"/>
    </source>
</evidence>
<dbReference type="PROSITE" id="PS50093">
    <property type="entry name" value="PKD"/>
    <property type="match status" value="1"/>
</dbReference>
<dbReference type="InterPro" id="IPR005084">
    <property type="entry name" value="CBM6"/>
</dbReference>
<evidence type="ECO:0000313" key="7">
    <source>
        <dbReference type="Proteomes" id="UP000502035"/>
    </source>
</evidence>
<feature type="compositionally biased region" description="Basic and acidic residues" evidence="2">
    <location>
        <begin position="198"/>
        <end position="209"/>
    </location>
</feature>
<dbReference type="InterPro" id="IPR010496">
    <property type="entry name" value="AL/BT2_dom"/>
</dbReference>
<dbReference type="PANTHER" id="PTHR19328">
    <property type="entry name" value="HEDGEHOG-INTERACTING PROTEIN"/>
    <property type="match status" value="1"/>
</dbReference>
<dbReference type="Gene3D" id="2.60.40.10">
    <property type="entry name" value="Immunoglobulins"/>
    <property type="match status" value="1"/>
</dbReference>
<dbReference type="GO" id="GO:0005975">
    <property type="term" value="P:carbohydrate metabolic process"/>
    <property type="evidence" value="ECO:0007669"/>
    <property type="project" value="UniProtKB-ARBA"/>
</dbReference>
<dbReference type="InterPro" id="IPR022409">
    <property type="entry name" value="PKD/Chitinase_dom"/>
</dbReference>
<dbReference type="CDD" id="cd04084">
    <property type="entry name" value="CBM6_xylanase-like"/>
    <property type="match status" value="1"/>
</dbReference>
<dbReference type="InterPro" id="IPR000601">
    <property type="entry name" value="PKD_dom"/>
</dbReference>
<feature type="region of interest" description="Disordered" evidence="2">
    <location>
        <begin position="1050"/>
        <end position="1087"/>
    </location>
</feature>
<reference evidence="6 7" key="1">
    <citation type="submission" date="2020-03" db="EMBL/GenBank/DDBJ databases">
        <title>Nocardioides sp. nov., isolated from fish.</title>
        <authorList>
            <person name="Hyun D.-W."/>
            <person name="Bae J.-W."/>
        </authorList>
    </citation>
    <scope>NUCLEOTIDE SEQUENCE [LARGE SCALE GENOMIC DNA]</scope>
    <source>
        <strain evidence="6 7">HDW12A</strain>
    </source>
</reference>
<evidence type="ECO:0000256" key="3">
    <source>
        <dbReference type="SAM" id="SignalP"/>
    </source>
</evidence>
<dbReference type="RefSeq" id="WP_166319604.1">
    <property type="nucleotide sequence ID" value="NZ_CP049866.1"/>
</dbReference>
<dbReference type="InterPro" id="IPR013783">
    <property type="entry name" value="Ig-like_fold"/>
</dbReference>
<proteinExistence type="predicted"/>
<dbReference type="EMBL" id="CP049866">
    <property type="protein sequence ID" value="QIK76298.1"/>
    <property type="molecule type" value="Genomic_DNA"/>
</dbReference>
<feature type="region of interest" description="Disordered" evidence="2">
    <location>
        <begin position="184"/>
        <end position="215"/>
    </location>
</feature>
<name>A0A6G7YI33_9ACTN</name>
<dbReference type="SUPFAM" id="SSF49785">
    <property type="entry name" value="Galactose-binding domain-like"/>
    <property type="match status" value="1"/>
</dbReference>
<dbReference type="InterPro" id="IPR011041">
    <property type="entry name" value="Quinoprot_gluc/sorb_DH_b-prop"/>
</dbReference>
<dbReference type="Pfam" id="PF18911">
    <property type="entry name" value="PKD_4"/>
    <property type="match status" value="1"/>
</dbReference>
<dbReference type="Proteomes" id="UP000502035">
    <property type="component" value="Chromosome"/>
</dbReference>
<dbReference type="InterPro" id="IPR006584">
    <property type="entry name" value="Cellulose-bd_IV"/>
</dbReference>
<feature type="domain" description="CBM6" evidence="5">
    <location>
        <begin position="715"/>
        <end position="852"/>
    </location>
</feature>
<accession>A0A6G7YI33</accession>
<keyword evidence="7" id="KW-1185">Reference proteome</keyword>
<organism evidence="6 7">
    <name type="scientific">Nocardioides piscis</name>
    <dbReference type="NCBI Taxonomy" id="2714938"/>
    <lineage>
        <taxon>Bacteria</taxon>
        <taxon>Bacillati</taxon>
        <taxon>Actinomycetota</taxon>
        <taxon>Actinomycetes</taxon>
        <taxon>Propionibacteriales</taxon>
        <taxon>Nocardioidaceae</taxon>
        <taxon>Nocardioides</taxon>
    </lineage>
</organism>
<dbReference type="SUPFAM" id="SSF50952">
    <property type="entry name" value="Soluble quinoprotein glucose dehydrogenase"/>
    <property type="match status" value="1"/>
</dbReference>
<dbReference type="GO" id="GO:0030246">
    <property type="term" value="F:carbohydrate binding"/>
    <property type="evidence" value="ECO:0007669"/>
    <property type="project" value="InterPro"/>
</dbReference>
<sequence length="1249" mass="133077">MPPRLRRVLIALLLGVLCVTPTALPGSVATAAGPDDDFQKVVLAEGTTLGEVMELTVAGDGRVFLISRAGDIRMYDPATSQTTIIMNSPELGVWNGFEDGGLGITVDPDFEDNHWLWVYYAAAPFEHAANRVSRLTVETHDGTTHIHKSSEKVLLEVATQRRTCCHSAGSLAFDGDGVLHLSTGDNTSSLESDGFSPIDERPGRSDYDSQKSAANTNDLRGKILRVRPRSDDAGAVDLTAGDDISYDIPGGNLFGEGGAHPAARYPDADPARTRPEIFVMGLRNPYRLGVDPDTDVLYWGEVGPDARWSDPERGPRHFEEFNRTSVAMNGGWPYCTGQVGDDLTASDTGGAYVDWDFATSSPRRSPDGSPLRFACNDPVSMAGVNDSPNNTGLSTLPPMTDAWISYSLFPPNPYPGFDGVVPIGGQVYRQSQNTLDAGRAFPARYEGSYFLAEFSRGWIKEVRTDAEGDILEVNDFMDGFVRPSDLAFGPDGSLYVLEYGDGAFTGSPATKLVRIDYAPDGSAPTARAGANVTEGAVPLTVQFDATDSHDTDGDTLAYSWDFDGDGVEDSTAAAPNHAFTTAGDFTTVLTVTDATGKSARAPLQVHVGNTTPAVDFDLPVDGAFFTPGDTLDFEVTATDREEPADCSRVLVQQGVGHDTHVHPDLGRSGCRGVLQTTPASDHGPDANTFGVLQAGYTDAGANDGLNAPLTGTDLVTLQPKLRQAEHGVWSAGAEVIGYNGVAGTRPGGGALIGNVSDRDWIRFDPMSLLNMSDISARYSGSPGPNDGIEVRAGSLDGPVVTTLPVTQPTTDQFVYATTSAPIAGRAADLGGRPLYLVYSGTGVVALDEFRFVGRGAEGPPPSSACPQAPSPRPGYTLLYDGTHLDDWRQAGPGGFVARGCSLVSDGGMGMLWFAGRSFTDFSLSLQFKTADAGDNSGVFVRFPDPGVDPWVAIDQGHEIQVKEGASDDEPQKTGSIYGFDREDLRNARPAGEWNDLQIDVVGQTYTVALNEVVVNTFTSNGTRGRSGFVGLQNHTQADRVWFRNLQAREFPAGDIPPPSDPSPSTSPTETPPALGAPGTSITGPRRFTRRTRAAFTLTADRAATFRCSLDGAPWSTCASTLSHARLRPGSHTLLARAVDASGVADPSPAQHRWTIDRTAPRVRVLAGRSATIDSSPTIRARIIDRAAGVSRRGVRVVVDGRRVRGVRSRARVVTATSPSLTPGTHRVLLVARDRAGNVTRVRWRFAVRG</sequence>